<sequence>MKLGYPASSDAASLSGLTQELKEANETEVPSLLIELRSPHPISLNPGKYQLRARVPGSALLGGRQSIAPITLWMRMLSTQQTAMRSASSTRISSIAGTSLSMRPPPTFSWSLSAAIS</sequence>
<proteinExistence type="predicted"/>
<dbReference type="AlphaFoldDB" id="A0A5M9MNM5"/>
<evidence type="ECO:0000313" key="1">
    <source>
        <dbReference type="EMBL" id="KAA8648625.1"/>
    </source>
</evidence>
<dbReference type="GeneID" id="54327212"/>
<organism evidence="1 2">
    <name type="scientific">Aspergillus tanneri</name>
    <dbReference type="NCBI Taxonomy" id="1220188"/>
    <lineage>
        <taxon>Eukaryota</taxon>
        <taxon>Fungi</taxon>
        <taxon>Dikarya</taxon>
        <taxon>Ascomycota</taxon>
        <taxon>Pezizomycotina</taxon>
        <taxon>Eurotiomycetes</taxon>
        <taxon>Eurotiomycetidae</taxon>
        <taxon>Eurotiales</taxon>
        <taxon>Aspergillaceae</taxon>
        <taxon>Aspergillus</taxon>
        <taxon>Aspergillus subgen. Circumdati</taxon>
    </lineage>
</organism>
<evidence type="ECO:0000313" key="2">
    <source>
        <dbReference type="Proteomes" id="UP000324241"/>
    </source>
</evidence>
<reference evidence="1 2" key="1">
    <citation type="submission" date="2019-08" db="EMBL/GenBank/DDBJ databases">
        <title>The genome sequence of a newly discovered highly antifungal drug resistant Aspergillus species, Aspergillus tanneri NIH 1004.</title>
        <authorList>
            <person name="Mounaud S."/>
            <person name="Singh I."/>
            <person name="Joardar V."/>
            <person name="Pakala S."/>
            <person name="Pakala S."/>
            <person name="Venepally P."/>
            <person name="Chung J.K."/>
            <person name="Losada L."/>
            <person name="Nierman W.C."/>
        </authorList>
    </citation>
    <scope>NUCLEOTIDE SEQUENCE [LARGE SCALE GENOMIC DNA]</scope>
    <source>
        <strain evidence="1 2">NIH1004</strain>
    </source>
</reference>
<name>A0A5M9MNM5_9EURO</name>
<comment type="caution">
    <text evidence="1">The sequence shown here is derived from an EMBL/GenBank/DDBJ whole genome shotgun (WGS) entry which is preliminary data.</text>
</comment>
<dbReference type="EMBL" id="QUQM01000003">
    <property type="protein sequence ID" value="KAA8648625.1"/>
    <property type="molecule type" value="Genomic_DNA"/>
</dbReference>
<gene>
    <name evidence="1" type="ORF">ATNIH1004_004510</name>
</gene>
<accession>A0A5M9MNM5</accession>
<dbReference type="RefSeq" id="XP_033427986.1">
    <property type="nucleotide sequence ID" value="XM_033569180.1"/>
</dbReference>
<protein>
    <submittedName>
        <fullName evidence="1">Uncharacterized protein</fullName>
    </submittedName>
</protein>
<dbReference type="Proteomes" id="UP000324241">
    <property type="component" value="Unassembled WGS sequence"/>
</dbReference>